<protein>
    <submittedName>
        <fullName evidence="3">Ribonuclease 3</fullName>
    </submittedName>
</protein>
<evidence type="ECO:0000256" key="1">
    <source>
        <dbReference type="SAM" id="Phobius"/>
    </source>
</evidence>
<keyword evidence="1" id="KW-0812">Transmembrane</keyword>
<organism evidence="3">
    <name type="scientific">Noccaea caerulescens</name>
    <name type="common">Alpine penny-cress</name>
    <name type="synonym">Thlaspi caerulescens</name>
    <dbReference type="NCBI Taxonomy" id="107243"/>
    <lineage>
        <taxon>Eukaryota</taxon>
        <taxon>Viridiplantae</taxon>
        <taxon>Streptophyta</taxon>
        <taxon>Embryophyta</taxon>
        <taxon>Tracheophyta</taxon>
        <taxon>Spermatophyta</taxon>
        <taxon>Magnoliopsida</taxon>
        <taxon>eudicotyledons</taxon>
        <taxon>Gunneridae</taxon>
        <taxon>Pentapetalae</taxon>
        <taxon>rosids</taxon>
        <taxon>malvids</taxon>
        <taxon>Brassicales</taxon>
        <taxon>Brassicaceae</taxon>
        <taxon>Coluteocarpeae</taxon>
        <taxon>Noccaea</taxon>
    </lineage>
</organism>
<dbReference type="Gene3D" id="1.10.1520.10">
    <property type="entry name" value="Ribonuclease III domain"/>
    <property type="match status" value="1"/>
</dbReference>
<dbReference type="SMART" id="SM00535">
    <property type="entry name" value="RIBOc"/>
    <property type="match status" value="1"/>
</dbReference>
<keyword evidence="1" id="KW-0472">Membrane</keyword>
<dbReference type="SUPFAM" id="SSF69065">
    <property type="entry name" value="RNase III domain-like"/>
    <property type="match status" value="1"/>
</dbReference>
<dbReference type="FunFam" id="1.10.1520.10:FF:000020">
    <property type="entry name" value="Protein NUCLEAR FUSION DEFECTIVE 2"/>
    <property type="match status" value="1"/>
</dbReference>
<dbReference type="GO" id="GO:0004525">
    <property type="term" value="F:ribonuclease III activity"/>
    <property type="evidence" value="ECO:0007669"/>
    <property type="project" value="InterPro"/>
</dbReference>
<dbReference type="AlphaFoldDB" id="A0A1J3JL06"/>
<dbReference type="PROSITE" id="PS50142">
    <property type="entry name" value="RNASE_3_2"/>
    <property type="match status" value="1"/>
</dbReference>
<gene>
    <name evidence="3" type="ORF">MP_TR5526_c0_g1_i1_g.15234</name>
</gene>
<dbReference type="Pfam" id="PF14622">
    <property type="entry name" value="Ribonucleas_3_3"/>
    <property type="match status" value="1"/>
</dbReference>
<feature type="transmembrane region" description="Helical" evidence="1">
    <location>
        <begin position="43"/>
        <end position="62"/>
    </location>
</feature>
<accession>A0A1J3JL06</accession>
<proteinExistence type="predicted"/>
<dbReference type="EMBL" id="GEVM01012799">
    <property type="protein sequence ID" value="JAU93139.1"/>
    <property type="molecule type" value="Transcribed_RNA"/>
</dbReference>
<feature type="domain" description="RNase III" evidence="2">
    <location>
        <begin position="86"/>
        <end position="205"/>
    </location>
</feature>
<name>A0A1J3JL06_NOCCA</name>
<dbReference type="InterPro" id="IPR036389">
    <property type="entry name" value="RNase_III_sf"/>
</dbReference>
<evidence type="ECO:0000259" key="2">
    <source>
        <dbReference type="PROSITE" id="PS50142"/>
    </source>
</evidence>
<keyword evidence="1" id="KW-1133">Transmembrane helix</keyword>
<evidence type="ECO:0000313" key="3">
    <source>
        <dbReference type="EMBL" id="JAU93139.1"/>
    </source>
</evidence>
<reference evidence="3" key="1">
    <citation type="submission" date="2016-07" db="EMBL/GenBank/DDBJ databases">
        <title>De novo transcriptome assembly of four accessions of the metal hyperaccumulator plant Noccaea caerulescens.</title>
        <authorList>
            <person name="Blande D."/>
            <person name="Halimaa P."/>
            <person name="Tervahauta A.I."/>
            <person name="Aarts M.G."/>
            <person name="Karenlampi S.O."/>
        </authorList>
    </citation>
    <scope>NUCLEOTIDE SEQUENCE</scope>
</reference>
<sequence>MKSLKICYRLFYLIKSCQVSGWKQRAAFLIVGGDRKQASTMVVTHRFTLLLLVALIGIFSSFSQVRATSDINVRIESFSSTFATDLATLQTQIGYKFTNINLIRRAMTHGSFSQENNKALSIFGTHIIETSVSLQLLAKDIDISSKALTRFIAEVSNVSSSCALDGNRLGLERIIRVSPKTDASNSAIVCAGFRAIFGAIATDAGKVDEAIKVFVKVHGDGYGRFVSVLYI</sequence>
<dbReference type="InterPro" id="IPR000999">
    <property type="entry name" value="RNase_III_dom"/>
</dbReference>
<dbReference type="GO" id="GO:0006396">
    <property type="term" value="P:RNA processing"/>
    <property type="evidence" value="ECO:0007669"/>
    <property type="project" value="InterPro"/>
</dbReference>